<evidence type="ECO:0000313" key="2">
    <source>
        <dbReference type="Proteomes" id="UP001500420"/>
    </source>
</evidence>
<evidence type="ECO:0000313" key="1">
    <source>
        <dbReference type="EMBL" id="GAA0676563.1"/>
    </source>
</evidence>
<keyword evidence="2" id="KW-1185">Reference proteome</keyword>
<name>A0AAV3TAW2_9EURY</name>
<dbReference type="EMBL" id="BAAADV010000006">
    <property type="protein sequence ID" value="GAA0676563.1"/>
    <property type="molecule type" value="Genomic_DNA"/>
</dbReference>
<gene>
    <name evidence="1" type="ORF">GCM10009020_25470</name>
</gene>
<comment type="caution">
    <text evidence="1">The sequence shown here is derived from an EMBL/GenBank/DDBJ whole genome shotgun (WGS) entry which is preliminary data.</text>
</comment>
<reference evidence="1 2" key="1">
    <citation type="journal article" date="2019" name="Int. J. Syst. Evol. Microbiol.">
        <title>The Global Catalogue of Microorganisms (GCM) 10K type strain sequencing project: providing services to taxonomists for standard genome sequencing and annotation.</title>
        <authorList>
            <consortium name="The Broad Institute Genomics Platform"/>
            <consortium name="The Broad Institute Genome Sequencing Center for Infectious Disease"/>
            <person name="Wu L."/>
            <person name="Ma J."/>
        </authorList>
    </citation>
    <scope>NUCLEOTIDE SEQUENCE [LARGE SCALE GENOMIC DNA]</scope>
    <source>
        <strain evidence="1 2">JCM 16328</strain>
    </source>
</reference>
<dbReference type="PANTHER" id="PTHR42754">
    <property type="entry name" value="ENDOGLUCANASE"/>
    <property type="match status" value="1"/>
</dbReference>
<dbReference type="AlphaFoldDB" id="A0AAV3TAW2"/>
<organism evidence="1 2">
    <name type="scientific">Natronoarchaeum mannanilyticum</name>
    <dbReference type="NCBI Taxonomy" id="926360"/>
    <lineage>
        <taxon>Archaea</taxon>
        <taxon>Methanobacteriati</taxon>
        <taxon>Methanobacteriota</taxon>
        <taxon>Stenosarchaea group</taxon>
        <taxon>Halobacteria</taxon>
        <taxon>Halobacteriales</taxon>
        <taxon>Natronoarchaeaceae</taxon>
    </lineage>
</organism>
<protein>
    <submittedName>
        <fullName evidence="1">Uncharacterized protein</fullName>
    </submittedName>
</protein>
<proteinExistence type="predicted"/>
<sequence>MTDRTSVGDRLKRLILHSTGAAVSALSALPVVSAAGAAGGDTVGGPELNWKCSLAADDAEVCDVAAAGDGGYVAVGAATDGQDAWIANINAGGTVEWSSHVACGDGTDVARSVAPVVGGGYAFAGTSTSTDESDVFLVGTDQNGTRQWTRTFGGSAFDFCRALVQTRDGGFAIAGSTQSNADEGQDMWLLKTDAEGRFEWVRTYNRSSSDALGDVVVTGDGGYGIVGSTFGDGTDCWVARADADGAIAWERTLSRSDVDVARSIVQTDDGGFAIAGHTIIGDDRRKDAWLAKLNAGGTVEWQRTYGEGTDDLAVELVRTDDGGYALLGTTITAGRERTLLVTTDAAGRREWLRTLSDSGSVRAGLADATPGTYVLAGTESGGRGGRDADGWVARYSAPVDGSGP</sequence>
<dbReference type="RefSeq" id="WP_343774418.1">
    <property type="nucleotide sequence ID" value="NZ_BAAADV010000006.1"/>
</dbReference>
<dbReference type="Proteomes" id="UP001500420">
    <property type="component" value="Unassembled WGS sequence"/>
</dbReference>
<dbReference type="PANTHER" id="PTHR42754:SF1">
    <property type="entry name" value="LIPOPROTEIN"/>
    <property type="match status" value="1"/>
</dbReference>
<accession>A0AAV3TAW2</accession>
<dbReference type="SUPFAM" id="SSF69304">
    <property type="entry name" value="Tricorn protease N-terminal domain"/>
    <property type="match status" value="1"/>
</dbReference>